<dbReference type="OrthoDB" id="95751at2759"/>
<proteinExistence type="predicted"/>
<dbReference type="AlphaFoldDB" id="A0A8T1URF7"/>
<organism evidence="1 2">
    <name type="scientific">Phytophthora cactorum</name>
    <dbReference type="NCBI Taxonomy" id="29920"/>
    <lineage>
        <taxon>Eukaryota</taxon>
        <taxon>Sar</taxon>
        <taxon>Stramenopiles</taxon>
        <taxon>Oomycota</taxon>
        <taxon>Peronosporomycetes</taxon>
        <taxon>Peronosporales</taxon>
        <taxon>Peronosporaceae</taxon>
        <taxon>Phytophthora</taxon>
    </lineage>
</organism>
<dbReference type="VEuPathDB" id="FungiDB:PC110_g7459"/>
<gene>
    <name evidence="1" type="ORF">JG687_00003915</name>
</gene>
<sequence>MMNHVPATLRKMYVQQANEKVMVKKELELLDHYKLVCVWGGGGADQTGLGRDHEQR</sequence>
<name>A0A8T1URF7_9STRA</name>
<dbReference type="Proteomes" id="UP000688947">
    <property type="component" value="Unassembled WGS sequence"/>
</dbReference>
<comment type="caution">
    <text evidence="1">The sequence shown here is derived from an EMBL/GenBank/DDBJ whole genome shotgun (WGS) entry which is preliminary data.</text>
</comment>
<accession>A0A8T1URF7</accession>
<evidence type="ECO:0000313" key="1">
    <source>
        <dbReference type="EMBL" id="KAG6968163.1"/>
    </source>
</evidence>
<reference evidence="1" key="1">
    <citation type="submission" date="2021-01" db="EMBL/GenBank/DDBJ databases">
        <title>Phytophthora aleatoria, a newly-described species from Pinus radiata is distinct from Phytophthora cactorum isolates based on comparative genomics.</title>
        <authorList>
            <person name="Mcdougal R."/>
            <person name="Panda P."/>
            <person name="Williams N."/>
            <person name="Studholme D.J."/>
        </authorList>
    </citation>
    <scope>NUCLEOTIDE SEQUENCE</scope>
    <source>
        <strain evidence="1">NZFS 3830</strain>
    </source>
</reference>
<evidence type="ECO:0000313" key="2">
    <source>
        <dbReference type="Proteomes" id="UP000688947"/>
    </source>
</evidence>
<dbReference type="EMBL" id="JAENGZ010000126">
    <property type="protein sequence ID" value="KAG6968163.1"/>
    <property type="molecule type" value="Genomic_DNA"/>
</dbReference>
<protein>
    <submittedName>
        <fullName evidence="1">Uncharacterized protein</fullName>
    </submittedName>
</protein>